<dbReference type="PROSITE" id="PS50883">
    <property type="entry name" value="EAL"/>
    <property type="match status" value="1"/>
</dbReference>
<dbReference type="SUPFAM" id="SSF141868">
    <property type="entry name" value="EAL domain-like"/>
    <property type="match status" value="1"/>
</dbReference>
<dbReference type="PANTHER" id="PTHR33121">
    <property type="entry name" value="CYCLIC DI-GMP PHOSPHODIESTERASE PDEF"/>
    <property type="match status" value="1"/>
</dbReference>
<dbReference type="InterPro" id="IPR001633">
    <property type="entry name" value="EAL_dom"/>
</dbReference>
<organism evidence="3 4">
    <name type="scientific">Actinotalea fermentans</name>
    <dbReference type="NCBI Taxonomy" id="43671"/>
    <lineage>
        <taxon>Bacteria</taxon>
        <taxon>Bacillati</taxon>
        <taxon>Actinomycetota</taxon>
        <taxon>Actinomycetes</taxon>
        <taxon>Micrococcales</taxon>
        <taxon>Cellulomonadaceae</taxon>
        <taxon>Actinotalea</taxon>
    </lineage>
</organism>
<dbReference type="AlphaFoldDB" id="A0A511Z1I9"/>
<dbReference type="RefSeq" id="WP_052113696.1">
    <property type="nucleotide sequence ID" value="NZ_BJYK01000011.1"/>
</dbReference>
<accession>A0A511Z1I9</accession>
<keyword evidence="4" id="KW-1185">Reference proteome</keyword>
<reference evidence="3 4" key="1">
    <citation type="submission" date="2019-07" db="EMBL/GenBank/DDBJ databases">
        <title>Whole genome shotgun sequence of Actinotalea fermentans NBRC 105374.</title>
        <authorList>
            <person name="Hosoyama A."/>
            <person name="Uohara A."/>
            <person name="Ohji S."/>
            <person name="Ichikawa N."/>
        </authorList>
    </citation>
    <scope>NUCLEOTIDE SEQUENCE [LARGE SCALE GENOMIC DNA]</scope>
    <source>
        <strain evidence="3 4">NBRC 105374</strain>
    </source>
</reference>
<dbReference type="PANTHER" id="PTHR33121:SF70">
    <property type="entry name" value="SIGNALING PROTEIN YKOW"/>
    <property type="match status" value="1"/>
</dbReference>
<evidence type="ECO:0000256" key="1">
    <source>
        <dbReference type="SAM" id="MobiDB-lite"/>
    </source>
</evidence>
<dbReference type="SMART" id="SM00052">
    <property type="entry name" value="EAL"/>
    <property type="match status" value="1"/>
</dbReference>
<feature type="domain" description="EAL" evidence="2">
    <location>
        <begin position="4"/>
        <end position="252"/>
    </location>
</feature>
<comment type="caution">
    <text evidence="3">The sequence shown here is derived from an EMBL/GenBank/DDBJ whole genome shotgun (WGS) entry which is preliminary data.</text>
</comment>
<evidence type="ECO:0000259" key="2">
    <source>
        <dbReference type="PROSITE" id="PS50883"/>
    </source>
</evidence>
<dbReference type="CDD" id="cd01948">
    <property type="entry name" value="EAL"/>
    <property type="match status" value="1"/>
</dbReference>
<feature type="region of interest" description="Disordered" evidence="1">
    <location>
        <begin position="425"/>
        <end position="448"/>
    </location>
</feature>
<protein>
    <recommendedName>
        <fullName evidence="2">EAL domain-containing protein</fullName>
    </recommendedName>
</protein>
<dbReference type="Proteomes" id="UP000321484">
    <property type="component" value="Unassembled WGS sequence"/>
</dbReference>
<dbReference type="Gene3D" id="3.20.20.450">
    <property type="entry name" value="EAL domain"/>
    <property type="match status" value="1"/>
</dbReference>
<evidence type="ECO:0000313" key="3">
    <source>
        <dbReference type="EMBL" id="GEN81327.1"/>
    </source>
</evidence>
<dbReference type="InterPro" id="IPR035919">
    <property type="entry name" value="EAL_sf"/>
</dbReference>
<dbReference type="Pfam" id="PF00563">
    <property type="entry name" value="EAL"/>
    <property type="match status" value="1"/>
</dbReference>
<proteinExistence type="predicted"/>
<gene>
    <name evidence="3" type="ORF">AFE02nite_30610</name>
</gene>
<dbReference type="InterPro" id="IPR050706">
    <property type="entry name" value="Cyclic-di-GMP_PDE-like"/>
</dbReference>
<dbReference type="EMBL" id="BJYK01000011">
    <property type="protein sequence ID" value="GEN81327.1"/>
    <property type="molecule type" value="Genomic_DNA"/>
</dbReference>
<dbReference type="OrthoDB" id="3278016at2"/>
<dbReference type="GO" id="GO:0071111">
    <property type="term" value="F:cyclic-guanylate-specific phosphodiesterase activity"/>
    <property type="evidence" value="ECO:0007669"/>
    <property type="project" value="InterPro"/>
</dbReference>
<name>A0A511Z1I9_9CELL</name>
<evidence type="ECO:0000313" key="4">
    <source>
        <dbReference type="Proteomes" id="UP000321484"/>
    </source>
</evidence>
<sequence length="448" mass="47430">MEATSTTTTDIGAVIDARAVTVVFQPVVDLRTMQVAGLEAFVRGPEGTEIERPRELFAAAAAAGRVAELDWVARAAAFRAVLDANLPPSLSVFVNTEPGSLSTECPADLHAEVARAEAQLRVFVEVNDRALVADPAGLVAAVDRARAMGWGVAVDDVGSSRAPIVVLPVVHADVVKVDLGLLREAPQTDASAVLAATLRHVERTGAALCVERIETDADLRWARAMGAAFGQGRHLAPPGPLPEAVTAPWSPIPLVAPSAEDAPVRSPFDLVCDGQPRRVERRHFLELARMLAFGSIAPGAAPVVLVGVGRSGFDPAVAASFPDGAMPVLYVMFGTDLPAEPLPGLRAVCLDHDDPLAETEFLVQINEKGASALLARSLPDGELEVVLTQDREVAHGIARHLARRIPPLGGDGRALPLPEVWEVAEPEPDLPEAPTPEPRRRGVFGRRR</sequence>